<dbReference type="PROSITE" id="PS51786">
    <property type="entry name" value="LON_PROTEOLYTIC"/>
    <property type="match status" value="1"/>
</dbReference>
<evidence type="ECO:0000313" key="6">
    <source>
        <dbReference type="EMBL" id="PJG86520.1"/>
    </source>
</evidence>
<comment type="catalytic activity">
    <reaction evidence="4">
        <text>Hydrolysis of proteins in presence of ATP.</text>
        <dbReference type="EC" id="3.4.21.53"/>
    </reaction>
</comment>
<feature type="active site" evidence="4">
    <location>
        <position position="442"/>
    </location>
</feature>
<protein>
    <recommendedName>
        <fullName evidence="4">endopeptidase La</fullName>
        <ecNumber evidence="4">3.4.21.53</ecNumber>
    </recommendedName>
</protein>
<name>A0A2M8S5V9_9PAST</name>
<feature type="active site" evidence="4">
    <location>
        <position position="485"/>
    </location>
</feature>
<dbReference type="GO" id="GO:0006508">
    <property type="term" value="P:proteolysis"/>
    <property type="evidence" value="ECO:0007669"/>
    <property type="project" value="UniProtKB-KW"/>
</dbReference>
<comment type="similarity">
    <text evidence="4">Belongs to the peptidase S16 family.</text>
</comment>
<dbReference type="InterPro" id="IPR008268">
    <property type="entry name" value="Peptidase_S16_AS"/>
</dbReference>
<evidence type="ECO:0000256" key="2">
    <source>
        <dbReference type="ARBA" id="ARBA00022801"/>
    </source>
</evidence>
<keyword evidence="2 4" id="KW-0378">Hydrolase</keyword>
<dbReference type="GO" id="GO:0004176">
    <property type="term" value="F:ATP-dependent peptidase activity"/>
    <property type="evidence" value="ECO:0007669"/>
    <property type="project" value="UniProtKB-UniRule"/>
</dbReference>
<accession>A0A2M8S5V9</accession>
<dbReference type="InterPro" id="IPR020568">
    <property type="entry name" value="Ribosomal_Su5_D2-typ_SF"/>
</dbReference>
<dbReference type="Gene3D" id="3.30.230.10">
    <property type="match status" value="1"/>
</dbReference>
<dbReference type="InterPro" id="IPR014721">
    <property type="entry name" value="Ribsml_uS5_D2-typ_fold_subgr"/>
</dbReference>
<dbReference type="GO" id="GO:0004252">
    <property type="term" value="F:serine-type endopeptidase activity"/>
    <property type="evidence" value="ECO:0007669"/>
    <property type="project" value="UniProtKB-UniRule"/>
</dbReference>
<keyword evidence="7" id="KW-1185">Reference proteome</keyword>
<keyword evidence="3 4" id="KW-0720">Serine protease</keyword>
<dbReference type="AlphaFoldDB" id="A0A2M8S5V9"/>
<dbReference type="Pfam" id="PF13654">
    <property type="entry name" value="AAA_32"/>
    <property type="match status" value="1"/>
</dbReference>
<dbReference type="GO" id="GO:0005524">
    <property type="term" value="F:ATP binding"/>
    <property type="evidence" value="ECO:0007669"/>
    <property type="project" value="InterPro"/>
</dbReference>
<dbReference type="Proteomes" id="UP000229329">
    <property type="component" value="Unassembled WGS sequence"/>
</dbReference>
<sequence length="590" mass="66152">MSLLALSEHALHWETLQPTLELADLPTGNTHAIALQPRACSSIRSFLANSHRSLLVLKANEIAEMAKIVQTFVQSQLNEDNPVTGVKYTVEKGEKSDFPYVTIAKAESLEDNFSAQQNINTALYFDHAKLFGSIRQHPISKDIQLIPGLVHQLNGGVLILSLSALLAQFDLWERLKNILITHQFDWYSTHPFKALPCDIPSYPLKLKVILLGNRDELATFSELEPELYLLGDYGEMDSYFLVESPAQQIQWSDFIQNFAKENHFPELTLDGLNKLYQLAVRDSEDRTCISIAPNSLREILSRTTLISQGKPLNAMSFEQYFQQKQFEYSFLREQAYSDILNEQVYVATDGEIIGQINGLSVIEYPGTPLIFGEPSRISCIVRFGDGEIVDIDRKNELAGNIHGKGMMIAEACLAGLLNFQSQLPFSASLVFEQSYSDIDGDSASLAIFCALVSALTDIPLPQHIAVTGAIDQFGLVHAVGGVNHKIEGFFAICAQRGLTKKQGVIIPSSTCHQLSLSDEVVSAVKKGEFFIWAVDDIFQTANLLFQRDFLEEEGKVYTADNQTLSYLINQRIEQKIESTQHKGFWRWFNR</sequence>
<proteinExistence type="inferred from homology"/>
<keyword evidence="1 4" id="KW-0645">Protease</keyword>
<reference evidence="6 7" key="1">
    <citation type="submission" date="2017-11" db="EMBL/GenBank/DDBJ databases">
        <title>Reclassification of Bisgaard taxon 7 as Conservatibacter flavescens gen. nov., sp. nov.</title>
        <authorList>
            <person name="Christensen H."/>
        </authorList>
    </citation>
    <scope>NUCLEOTIDE SEQUENCE [LARGE SCALE GENOMIC DNA]</scope>
    <source>
        <strain evidence="6 7">7_4</strain>
    </source>
</reference>
<dbReference type="OrthoDB" id="9758568at2"/>
<dbReference type="PANTHER" id="PTHR10046">
    <property type="entry name" value="ATP DEPENDENT LON PROTEASE FAMILY MEMBER"/>
    <property type="match status" value="1"/>
</dbReference>
<dbReference type="Gene3D" id="3.40.50.300">
    <property type="entry name" value="P-loop containing nucleotide triphosphate hydrolases"/>
    <property type="match status" value="1"/>
</dbReference>
<dbReference type="SUPFAM" id="SSF54211">
    <property type="entry name" value="Ribosomal protein S5 domain 2-like"/>
    <property type="match status" value="1"/>
</dbReference>
<gene>
    <name evidence="6" type="ORF">CVP05_01565</name>
</gene>
<evidence type="ECO:0000256" key="1">
    <source>
        <dbReference type="ARBA" id="ARBA00022670"/>
    </source>
</evidence>
<dbReference type="InterPro" id="IPR027417">
    <property type="entry name" value="P-loop_NTPase"/>
</dbReference>
<evidence type="ECO:0000256" key="3">
    <source>
        <dbReference type="ARBA" id="ARBA00022825"/>
    </source>
</evidence>
<dbReference type="EMBL" id="PHHA01000002">
    <property type="protein sequence ID" value="PJG86520.1"/>
    <property type="molecule type" value="Genomic_DNA"/>
</dbReference>
<feature type="domain" description="Lon proteolytic" evidence="5">
    <location>
        <begin position="350"/>
        <end position="547"/>
    </location>
</feature>
<dbReference type="GO" id="GO:0030163">
    <property type="term" value="P:protein catabolic process"/>
    <property type="evidence" value="ECO:0007669"/>
    <property type="project" value="InterPro"/>
</dbReference>
<dbReference type="PROSITE" id="PS01046">
    <property type="entry name" value="LON_SER"/>
    <property type="match status" value="1"/>
</dbReference>
<dbReference type="InterPro" id="IPR041699">
    <property type="entry name" value="AAA_32"/>
</dbReference>
<organism evidence="6 7">
    <name type="scientific">Conservatibacter flavescens</name>
    <dbReference type="NCBI Taxonomy" id="28161"/>
    <lineage>
        <taxon>Bacteria</taxon>
        <taxon>Pseudomonadati</taxon>
        <taxon>Pseudomonadota</taxon>
        <taxon>Gammaproteobacteria</taxon>
        <taxon>Pasteurellales</taxon>
        <taxon>Pasteurellaceae</taxon>
        <taxon>Conservatibacter</taxon>
    </lineage>
</organism>
<dbReference type="InterPro" id="IPR008269">
    <property type="entry name" value="Lon_proteolytic"/>
</dbReference>
<evidence type="ECO:0000259" key="5">
    <source>
        <dbReference type="PROSITE" id="PS51786"/>
    </source>
</evidence>
<evidence type="ECO:0000256" key="4">
    <source>
        <dbReference type="PROSITE-ProRule" id="PRU01122"/>
    </source>
</evidence>
<dbReference type="RefSeq" id="WP_100287795.1">
    <property type="nucleotide sequence ID" value="NZ_PHHA01000002.1"/>
</dbReference>
<evidence type="ECO:0000313" key="7">
    <source>
        <dbReference type="Proteomes" id="UP000229329"/>
    </source>
</evidence>
<dbReference type="EC" id="3.4.21.53" evidence="4"/>
<dbReference type="InterPro" id="IPR027065">
    <property type="entry name" value="Lon_Prtase"/>
</dbReference>
<dbReference type="Pfam" id="PF05362">
    <property type="entry name" value="Lon_C"/>
    <property type="match status" value="1"/>
</dbReference>
<dbReference type="PRINTS" id="PR00830">
    <property type="entry name" value="ENDOLAPTASE"/>
</dbReference>
<comment type="caution">
    <text evidence="6">The sequence shown here is derived from an EMBL/GenBank/DDBJ whole genome shotgun (WGS) entry which is preliminary data.</text>
</comment>